<accession>A0A3S5AV85</accession>
<reference evidence="2" key="1">
    <citation type="submission" date="2018-11" db="EMBL/GenBank/DDBJ databases">
        <authorList>
            <consortium name="Pathogen Informatics"/>
        </authorList>
    </citation>
    <scope>NUCLEOTIDE SEQUENCE</scope>
</reference>
<proteinExistence type="predicted"/>
<evidence type="ECO:0000256" key="1">
    <source>
        <dbReference type="SAM" id="MobiDB-lite"/>
    </source>
</evidence>
<comment type="caution">
    <text evidence="2">The sequence shown here is derived from an EMBL/GenBank/DDBJ whole genome shotgun (WGS) entry which is preliminary data.</text>
</comment>
<feature type="region of interest" description="Disordered" evidence="1">
    <location>
        <begin position="1"/>
        <end position="48"/>
    </location>
</feature>
<feature type="compositionally biased region" description="Basic residues" evidence="1">
    <location>
        <begin position="9"/>
        <end position="29"/>
    </location>
</feature>
<evidence type="ECO:0000313" key="3">
    <source>
        <dbReference type="Proteomes" id="UP000784294"/>
    </source>
</evidence>
<protein>
    <submittedName>
        <fullName evidence="2">Uncharacterized protein</fullName>
    </submittedName>
</protein>
<dbReference type="AlphaFoldDB" id="A0A3S5AV85"/>
<evidence type="ECO:0000313" key="2">
    <source>
        <dbReference type="EMBL" id="VEL38566.1"/>
    </source>
</evidence>
<sequence length="171" mass="18568">MFQPDVRLRHQHHHHHHHHSHSSRRHARSRSANQGRLAPMSTGSTGVSAVSHAVGSAGENGSGTGDNWLMYSPSSAVAGFADRLTPGPLDPFVNTVNRRSGSLCTWSILKRFTGIVVGLISEFCHSPHQATNSSETTMMPAKGWKIYQVHCLMMVIMTTTMADDFGLGASP</sequence>
<dbReference type="EMBL" id="CAAALY010258272">
    <property type="protein sequence ID" value="VEL38566.1"/>
    <property type="molecule type" value="Genomic_DNA"/>
</dbReference>
<keyword evidence="3" id="KW-1185">Reference proteome</keyword>
<gene>
    <name evidence="2" type="ORF">PXEA_LOCUS32006</name>
</gene>
<dbReference type="Proteomes" id="UP000784294">
    <property type="component" value="Unassembled WGS sequence"/>
</dbReference>
<name>A0A3S5AV85_9PLAT</name>
<organism evidence="2 3">
    <name type="scientific">Protopolystoma xenopodis</name>
    <dbReference type="NCBI Taxonomy" id="117903"/>
    <lineage>
        <taxon>Eukaryota</taxon>
        <taxon>Metazoa</taxon>
        <taxon>Spiralia</taxon>
        <taxon>Lophotrochozoa</taxon>
        <taxon>Platyhelminthes</taxon>
        <taxon>Monogenea</taxon>
        <taxon>Polyopisthocotylea</taxon>
        <taxon>Polystomatidea</taxon>
        <taxon>Polystomatidae</taxon>
        <taxon>Protopolystoma</taxon>
    </lineage>
</organism>